<dbReference type="Proteomes" id="UP000024404">
    <property type="component" value="Unassembled WGS sequence"/>
</dbReference>
<evidence type="ECO:0000313" key="2">
    <source>
        <dbReference type="Proteomes" id="UP000024404"/>
    </source>
</evidence>
<proteinExistence type="predicted"/>
<reference evidence="2" key="1">
    <citation type="submission" date="2013-10" db="EMBL/GenBank/DDBJ databases">
        <title>Genome sequencing of Onchocerca volvulus.</title>
        <authorList>
            <person name="Cotton J."/>
            <person name="Tsai J."/>
            <person name="Stanley E."/>
            <person name="Tracey A."/>
            <person name="Holroyd N."/>
            <person name="Lustigman S."/>
            <person name="Berriman M."/>
        </authorList>
    </citation>
    <scope>NUCLEOTIDE SEQUENCE</scope>
</reference>
<reference evidence="1" key="2">
    <citation type="submission" date="2022-06" db="UniProtKB">
        <authorList>
            <consortium name="EnsemblMetazoa"/>
        </authorList>
    </citation>
    <scope>IDENTIFICATION</scope>
</reference>
<protein>
    <submittedName>
        <fullName evidence="1">Uncharacterized protein</fullName>
    </submittedName>
</protein>
<name>A0A8R1XP05_ONCVO</name>
<accession>A0A8R1XP05</accession>
<evidence type="ECO:0000313" key="1">
    <source>
        <dbReference type="EnsemblMetazoa" id="OVOC1398.1"/>
    </source>
</evidence>
<organism evidence="1 2">
    <name type="scientific">Onchocerca volvulus</name>
    <dbReference type="NCBI Taxonomy" id="6282"/>
    <lineage>
        <taxon>Eukaryota</taxon>
        <taxon>Metazoa</taxon>
        <taxon>Ecdysozoa</taxon>
        <taxon>Nematoda</taxon>
        <taxon>Chromadorea</taxon>
        <taxon>Rhabditida</taxon>
        <taxon>Spirurina</taxon>
        <taxon>Spiruromorpha</taxon>
        <taxon>Filarioidea</taxon>
        <taxon>Onchocercidae</taxon>
        <taxon>Onchocerca</taxon>
    </lineage>
</organism>
<dbReference type="AlphaFoldDB" id="A0A8R1XP05"/>
<keyword evidence="2" id="KW-1185">Reference proteome</keyword>
<dbReference type="EnsemblMetazoa" id="OVOC1398.1">
    <property type="protein sequence ID" value="OVOC1398.1"/>
    <property type="gene ID" value="WBGene00238207"/>
</dbReference>
<sequence>MQYGINLYGVNTKGFIAFALLFFCGWELRTNMDGVFELMHVYEITYFKFGETEEQAFVMEH</sequence>
<dbReference type="EMBL" id="CMVM020000040">
    <property type="status" value="NOT_ANNOTATED_CDS"/>
    <property type="molecule type" value="Genomic_DNA"/>
</dbReference>